<name>A0A314ZMG3_PRUYE</name>
<keyword evidence="2" id="KW-1185">Reference proteome</keyword>
<dbReference type="OrthoDB" id="10362651at2759"/>
<dbReference type="Proteomes" id="UP000250321">
    <property type="component" value="Unassembled WGS sequence"/>
</dbReference>
<evidence type="ECO:0000313" key="1">
    <source>
        <dbReference type="EMBL" id="PQQ03126.1"/>
    </source>
</evidence>
<dbReference type="AlphaFoldDB" id="A0A314ZMG3"/>
<comment type="caution">
    <text evidence="1">The sequence shown here is derived from an EMBL/GenBank/DDBJ whole genome shotgun (WGS) entry which is preliminary data.</text>
</comment>
<gene>
    <name evidence="1" type="ORF">Pyn_34432</name>
</gene>
<reference evidence="1 2" key="1">
    <citation type="submission" date="2018-02" db="EMBL/GenBank/DDBJ databases">
        <title>Draft genome of wild Prunus yedoensis var. nudiflora.</title>
        <authorList>
            <person name="Baek S."/>
            <person name="Kim J.-H."/>
            <person name="Choi K."/>
            <person name="Kim G.-B."/>
            <person name="Cho A."/>
            <person name="Jang H."/>
            <person name="Shin C.-H."/>
            <person name="Yu H.-J."/>
            <person name="Mun J.-H."/>
        </authorList>
    </citation>
    <scope>NUCLEOTIDE SEQUENCE [LARGE SCALE GENOMIC DNA]</scope>
    <source>
        <strain evidence="2">cv. Jeju island</strain>
        <tissue evidence="1">Leaf</tissue>
    </source>
</reference>
<proteinExistence type="predicted"/>
<accession>A0A314ZMG3</accession>
<evidence type="ECO:0000313" key="2">
    <source>
        <dbReference type="Proteomes" id="UP000250321"/>
    </source>
</evidence>
<protein>
    <submittedName>
        <fullName evidence="1">Uncharacterized protein</fullName>
    </submittedName>
</protein>
<dbReference type="EMBL" id="PJQY01001379">
    <property type="protein sequence ID" value="PQQ03126.1"/>
    <property type="molecule type" value="Genomic_DNA"/>
</dbReference>
<organism evidence="1 2">
    <name type="scientific">Prunus yedoensis var. nudiflora</name>
    <dbReference type="NCBI Taxonomy" id="2094558"/>
    <lineage>
        <taxon>Eukaryota</taxon>
        <taxon>Viridiplantae</taxon>
        <taxon>Streptophyta</taxon>
        <taxon>Embryophyta</taxon>
        <taxon>Tracheophyta</taxon>
        <taxon>Spermatophyta</taxon>
        <taxon>Magnoliopsida</taxon>
        <taxon>eudicotyledons</taxon>
        <taxon>Gunneridae</taxon>
        <taxon>Pentapetalae</taxon>
        <taxon>rosids</taxon>
        <taxon>fabids</taxon>
        <taxon>Rosales</taxon>
        <taxon>Rosaceae</taxon>
        <taxon>Amygdaloideae</taxon>
        <taxon>Amygdaleae</taxon>
        <taxon>Prunus</taxon>
    </lineage>
</organism>
<sequence length="82" mass="9262">MRPGYVAMRMGKAAWLKEWAGLCSSLAGECGRTTQLEDAAEFWWRYGRALNCRAGQRNAGGHGRKSWGRIKLGNFRKCKQPD</sequence>